<name>A0A0V1E8V2_TRIPS</name>
<sequence>LFKRMQALPVERLKVRLLSCLDREKKVNNVAKACEAMDAIESVSMTKESLEFLQLNVRRDDDVDGDEDDNCEMFEKETKKLPTSTVWNNNDDASQASSSSSSSSSAAAAAAAAARRRFCSSSTPAWRSARARTPTAASFAVCACAHFARCCCCCCCRFGLFIRLAPAFPWQRAPSSRLGLLINEVRRSNQLHHPDLAKRCRLLIKKWRKLISTTTTTTTSIGATTQTITDNGVDTSATVTPGVAPVAADDRAIRIRIKLGTSVNEATILGNQQKKHHHDHHHHHRHHHQQQQQQQQQQVDSFGIEQAENRRKRKHSSNNAANNNTKLNGITKTHLSAISGCSADTFSLGSTVSKQCKPRLSASSCSRPSQPMPLHRPRPRPAPLPSAKTSPPPPPTPPQPPPLPPPSDPTPPPPPPPLPPSSPPPLPPSSPPPSPPPPPPPPPPPLPPPSSSPSSNTTTSTSSSSSSRLPKLKTTAELVADLTKCYPEELLVNISTNIGVDSTNAPQQATSNSGDDAPSPALSFSAVEQQPSTAGPEVNKLELLEKYLAEDADQQRQHHDHAVLAGSSSGACTTSSSSSVDSDTTSSRSSTPSRDKLVRSSDDGDLTPRPDPAPSPGDRVKLPSGAACGYPAMRLLPPIDRSMLHRLDEIVAPSKPRVSSLKYLDDYSNEPPEQTRTLAPFEQSLRMVPSELRQLHSRVLVKTTDGRRVLALPYLDIGLPDFLEYDNLPATTDQLLSWETVRW</sequence>
<feature type="compositionally biased region" description="Polar residues" evidence="1">
    <location>
        <begin position="500"/>
        <end position="514"/>
    </location>
</feature>
<evidence type="ECO:0000313" key="2">
    <source>
        <dbReference type="EMBL" id="KRY70092.1"/>
    </source>
</evidence>
<feature type="compositionally biased region" description="Pro residues" evidence="1">
    <location>
        <begin position="380"/>
        <end position="451"/>
    </location>
</feature>
<feature type="compositionally biased region" description="Basic residues" evidence="1">
    <location>
        <begin position="273"/>
        <end position="289"/>
    </location>
</feature>
<feature type="non-terminal residue" evidence="2">
    <location>
        <position position="1"/>
    </location>
</feature>
<comment type="caution">
    <text evidence="2">The sequence shown here is derived from an EMBL/GenBank/DDBJ whole genome shotgun (WGS) entry which is preliminary data.</text>
</comment>
<feature type="region of interest" description="Disordered" evidence="1">
    <location>
        <begin position="358"/>
        <end position="472"/>
    </location>
</feature>
<protein>
    <recommendedName>
        <fullName evidence="4">Mediator of RNA polymerase II transcription subunit 26</fullName>
    </recommendedName>
</protein>
<organism evidence="2 3">
    <name type="scientific">Trichinella pseudospiralis</name>
    <name type="common">Parasitic roundworm</name>
    <dbReference type="NCBI Taxonomy" id="6337"/>
    <lineage>
        <taxon>Eukaryota</taxon>
        <taxon>Metazoa</taxon>
        <taxon>Ecdysozoa</taxon>
        <taxon>Nematoda</taxon>
        <taxon>Enoplea</taxon>
        <taxon>Dorylaimia</taxon>
        <taxon>Trichinellida</taxon>
        <taxon>Trichinellidae</taxon>
        <taxon>Trichinella</taxon>
    </lineage>
</organism>
<dbReference type="EMBL" id="JYDR01000079">
    <property type="protein sequence ID" value="KRY70092.1"/>
    <property type="molecule type" value="Genomic_DNA"/>
</dbReference>
<feature type="region of interest" description="Disordered" evidence="1">
    <location>
        <begin position="500"/>
        <end position="539"/>
    </location>
</feature>
<evidence type="ECO:0000313" key="3">
    <source>
        <dbReference type="Proteomes" id="UP000054632"/>
    </source>
</evidence>
<dbReference type="PRINTS" id="PR01217">
    <property type="entry name" value="PRICHEXTENSN"/>
</dbReference>
<reference evidence="2 3" key="1">
    <citation type="submission" date="2015-01" db="EMBL/GenBank/DDBJ databases">
        <title>Evolution of Trichinella species and genotypes.</title>
        <authorList>
            <person name="Korhonen P.K."/>
            <person name="Edoardo P."/>
            <person name="Giuseppe L.R."/>
            <person name="Gasser R.B."/>
        </authorList>
    </citation>
    <scope>NUCLEOTIDE SEQUENCE [LARGE SCALE GENOMIC DNA]</scope>
    <source>
        <strain evidence="2">ISS13</strain>
    </source>
</reference>
<evidence type="ECO:0000256" key="1">
    <source>
        <dbReference type="SAM" id="MobiDB-lite"/>
    </source>
</evidence>
<feature type="region of interest" description="Disordered" evidence="1">
    <location>
        <begin position="272"/>
        <end position="328"/>
    </location>
</feature>
<feature type="compositionally biased region" description="Low complexity" evidence="1">
    <location>
        <begin position="452"/>
        <end position="469"/>
    </location>
</feature>
<dbReference type="Proteomes" id="UP000054632">
    <property type="component" value="Unassembled WGS sequence"/>
</dbReference>
<feature type="compositionally biased region" description="Basic and acidic residues" evidence="1">
    <location>
        <begin position="551"/>
        <end position="562"/>
    </location>
</feature>
<proteinExistence type="predicted"/>
<gene>
    <name evidence="2" type="ORF">T4A_11600</name>
</gene>
<accession>A0A0V1E8V2</accession>
<feature type="region of interest" description="Disordered" evidence="1">
    <location>
        <begin position="551"/>
        <end position="624"/>
    </location>
</feature>
<evidence type="ECO:0008006" key="4">
    <source>
        <dbReference type="Google" id="ProtNLM"/>
    </source>
</evidence>
<feature type="compositionally biased region" description="Basic and acidic residues" evidence="1">
    <location>
        <begin position="593"/>
        <end position="608"/>
    </location>
</feature>
<feature type="compositionally biased region" description="Low complexity" evidence="1">
    <location>
        <begin position="567"/>
        <end position="592"/>
    </location>
</feature>
<dbReference type="AlphaFoldDB" id="A0A0V1E8V2"/>